<evidence type="ECO:0000313" key="2">
    <source>
        <dbReference type="Proteomes" id="UP001146793"/>
    </source>
</evidence>
<proteinExistence type="predicted"/>
<evidence type="ECO:0000313" key="1">
    <source>
        <dbReference type="EMBL" id="KAJ3443093.1"/>
    </source>
</evidence>
<dbReference type="AlphaFoldDB" id="A0AAV7ZM53"/>
<gene>
    <name evidence="1" type="ORF">M0812_08924</name>
</gene>
<name>A0AAV7ZM53_9EUKA</name>
<dbReference type="EMBL" id="JANTQA010000023">
    <property type="protein sequence ID" value="KAJ3443093.1"/>
    <property type="molecule type" value="Genomic_DNA"/>
</dbReference>
<reference evidence="1" key="1">
    <citation type="submission" date="2022-08" db="EMBL/GenBank/DDBJ databases">
        <title>Novel sulphate-reducing endosymbionts in the free-living metamonad Anaeramoeba.</title>
        <authorList>
            <person name="Jerlstrom-Hultqvist J."/>
            <person name="Cepicka I."/>
            <person name="Gallot-Lavallee L."/>
            <person name="Salas-Leiva D."/>
            <person name="Curtis B.A."/>
            <person name="Zahonova K."/>
            <person name="Pipaliya S."/>
            <person name="Dacks J."/>
            <person name="Roger A.J."/>
        </authorList>
    </citation>
    <scope>NUCLEOTIDE SEQUENCE</scope>
    <source>
        <strain evidence="1">Busselton2</strain>
    </source>
</reference>
<organism evidence="1 2">
    <name type="scientific">Anaeramoeba flamelloides</name>
    <dbReference type="NCBI Taxonomy" id="1746091"/>
    <lineage>
        <taxon>Eukaryota</taxon>
        <taxon>Metamonada</taxon>
        <taxon>Anaeramoebidae</taxon>
        <taxon>Anaeramoeba</taxon>
    </lineage>
</organism>
<comment type="caution">
    <text evidence="1">The sequence shown here is derived from an EMBL/GenBank/DDBJ whole genome shotgun (WGS) entry which is preliminary data.</text>
</comment>
<sequence length="89" mass="9571">MYTYLVDPARSKCLSKRLSHASVSISPSTTKLQTAPLAVIIYLIMDAYLIAILGDEGGPVSPLNEKLRLDGGVTCLSGSNNDWSRTVTD</sequence>
<dbReference type="Proteomes" id="UP001146793">
    <property type="component" value="Unassembled WGS sequence"/>
</dbReference>
<protein>
    <submittedName>
        <fullName evidence="1">Uncharacterized protein</fullName>
    </submittedName>
</protein>
<accession>A0AAV7ZM53</accession>